<dbReference type="GO" id="GO:0016020">
    <property type="term" value="C:membrane"/>
    <property type="evidence" value="ECO:0007669"/>
    <property type="project" value="UniProtKB-SubCell"/>
</dbReference>
<accession>A0A931MEC2</accession>
<reference evidence="7" key="1">
    <citation type="submission" date="2020-11" db="EMBL/GenBank/DDBJ databases">
        <title>Bacterial whole genome sequence for Panacibacter sp. DH6.</title>
        <authorList>
            <person name="Le V."/>
            <person name="Ko S."/>
            <person name="Ahn C.-Y."/>
            <person name="Oh H.-M."/>
        </authorList>
    </citation>
    <scope>NUCLEOTIDE SEQUENCE</scope>
    <source>
        <strain evidence="7">DH6</strain>
    </source>
</reference>
<comment type="similarity">
    <text evidence="2">Belongs to the TMEM86 family.</text>
</comment>
<feature type="transmembrane region" description="Helical" evidence="6">
    <location>
        <begin position="7"/>
        <end position="24"/>
    </location>
</feature>
<evidence type="ECO:0000313" key="7">
    <source>
        <dbReference type="EMBL" id="MBG9378189.1"/>
    </source>
</evidence>
<gene>
    <name evidence="7" type="ORF">I5907_18265</name>
</gene>
<dbReference type="GO" id="GO:0016787">
    <property type="term" value="F:hydrolase activity"/>
    <property type="evidence" value="ECO:0007669"/>
    <property type="project" value="TreeGrafter"/>
</dbReference>
<keyword evidence="3 6" id="KW-0812">Transmembrane</keyword>
<dbReference type="EMBL" id="JADWYR010000002">
    <property type="protein sequence ID" value="MBG9378189.1"/>
    <property type="molecule type" value="Genomic_DNA"/>
</dbReference>
<feature type="transmembrane region" description="Helical" evidence="6">
    <location>
        <begin position="116"/>
        <end position="140"/>
    </location>
</feature>
<evidence type="ECO:0000256" key="5">
    <source>
        <dbReference type="ARBA" id="ARBA00023136"/>
    </source>
</evidence>
<protein>
    <submittedName>
        <fullName evidence="7">Lysoplasmalogenase</fullName>
    </submittedName>
</protein>
<dbReference type="PANTHER" id="PTHR31885:SF6">
    <property type="entry name" value="GH04784P"/>
    <property type="match status" value="1"/>
</dbReference>
<keyword evidence="4 6" id="KW-1133">Transmembrane helix</keyword>
<dbReference type="PANTHER" id="PTHR31885">
    <property type="entry name" value="GH04784P"/>
    <property type="match status" value="1"/>
</dbReference>
<dbReference type="Proteomes" id="UP000628448">
    <property type="component" value="Unassembled WGS sequence"/>
</dbReference>
<feature type="transmembrane region" description="Helical" evidence="6">
    <location>
        <begin position="177"/>
        <end position="195"/>
    </location>
</feature>
<proteinExistence type="inferred from homology"/>
<evidence type="ECO:0000256" key="1">
    <source>
        <dbReference type="ARBA" id="ARBA00004141"/>
    </source>
</evidence>
<dbReference type="InterPro" id="IPR012506">
    <property type="entry name" value="TMEM86B-like"/>
</dbReference>
<evidence type="ECO:0000256" key="3">
    <source>
        <dbReference type="ARBA" id="ARBA00022692"/>
    </source>
</evidence>
<evidence type="ECO:0000256" key="6">
    <source>
        <dbReference type="SAM" id="Phobius"/>
    </source>
</evidence>
<dbReference type="AlphaFoldDB" id="A0A931MEC2"/>
<feature type="transmembrane region" description="Helical" evidence="6">
    <location>
        <begin position="146"/>
        <end position="165"/>
    </location>
</feature>
<feature type="transmembrane region" description="Helical" evidence="6">
    <location>
        <begin position="60"/>
        <end position="77"/>
    </location>
</feature>
<dbReference type="Pfam" id="PF07947">
    <property type="entry name" value="YhhN"/>
    <property type="match status" value="1"/>
</dbReference>
<keyword evidence="5 6" id="KW-0472">Membrane</keyword>
<feature type="transmembrane region" description="Helical" evidence="6">
    <location>
        <begin position="83"/>
        <end position="104"/>
    </location>
</feature>
<sequence length="230" mass="26322">MEKILRILPFIFWGLLVTDCVLISQGLHDYRIYTKTLLVPVLLIGVYAASQETKHRKSKVIITLAFFFCFLGDFFLLNDAELSNFILGLSGFLLAHLFFIYFFLRLKKFSDKYRLFLFANTFIILVYIGALLFVCHTGIMRNNMEIPVGLYAIVLGLMLLTAIHTVNNKSLQKLAKVYFIPGALFFVLSDSLLALQKFALDIRYGGILVMVTYAAAIFILYLGVIRFLRK</sequence>
<evidence type="ECO:0000256" key="2">
    <source>
        <dbReference type="ARBA" id="ARBA00007375"/>
    </source>
</evidence>
<feature type="transmembrane region" description="Helical" evidence="6">
    <location>
        <begin position="207"/>
        <end position="228"/>
    </location>
</feature>
<evidence type="ECO:0000256" key="4">
    <source>
        <dbReference type="ARBA" id="ARBA00022989"/>
    </source>
</evidence>
<keyword evidence="8" id="KW-1185">Reference proteome</keyword>
<name>A0A931MEC2_9BACT</name>
<comment type="subcellular location">
    <subcellularLocation>
        <location evidence="1">Membrane</location>
        <topology evidence="1">Multi-pass membrane protein</topology>
    </subcellularLocation>
</comment>
<feature type="transmembrane region" description="Helical" evidence="6">
    <location>
        <begin position="30"/>
        <end position="48"/>
    </location>
</feature>
<dbReference type="RefSeq" id="WP_196992234.1">
    <property type="nucleotide sequence ID" value="NZ_JADWYR010000002.1"/>
</dbReference>
<organism evidence="7 8">
    <name type="scientific">Panacibacter microcysteis</name>
    <dbReference type="NCBI Taxonomy" id="2793269"/>
    <lineage>
        <taxon>Bacteria</taxon>
        <taxon>Pseudomonadati</taxon>
        <taxon>Bacteroidota</taxon>
        <taxon>Chitinophagia</taxon>
        <taxon>Chitinophagales</taxon>
        <taxon>Chitinophagaceae</taxon>
        <taxon>Panacibacter</taxon>
    </lineage>
</organism>
<comment type="caution">
    <text evidence="7">The sequence shown here is derived from an EMBL/GenBank/DDBJ whole genome shotgun (WGS) entry which is preliminary data.</text>
</comment>
<evidence type="ECO:0000313" key="8">
    <source>
        <dbReference type="Proteomes" id="UP000628448"/>
    </source>
</evidence>